<name>A0A2T3A098_9PEZI</name>
<keyword evidence="4" id="KW-1185">Reference proteome</keyword>
<gene>
    <name evidence="3" type="ORF">BD289DRAFT_63726</name>
</gene>
<dbReference type="GO" id="GO:0016787">
    <property type="term" value="F:hydrolase activity"/>
    <property type="evidence" value="ECO:0007669"/>
    <property type="project" value="UniProtKB-KW"/>
</dbReference>
<evidence type="ECO:0000256" key="1">
    <source>
        <dbReference type="ARBA" id="ARBA00029464"/>
    </source>
</evidence>
<proteinExistence type="inferred from homology"/>
<sequence length="303" mass="33392">MAQRYREFACKTIDGITLRGWFYEVAGPAPAIVMSHGFNCVKEMLLPETAEAFQSLGYNVLLYDARSIGSSDGQPRNLSSPYQMAEDVSDLVSFAMTLPSVDSRKVLLWAMSFGAAVNACTVAVDRRPLGLVMICPLLSFIREDRRERAFAQLMRDRSSQLQGNPPLSVPPFNAKADNLIGMGGAGGPGGIEARDLMNAASERGHPNFSDRIALQTYHKLALFRPKEIMQTIQGVPVLMVIPELDTISSPKEQKQAFDQMKTPKRMYWAKDKGHLSILTGEGSVEVFKATADFFRDALSGNVH</sequence>
<organism evidence="3 4">
    <name type="scientific">Coniella lustricola</name>
    <dbReference type="NCBI Taxonomy" id="2025994"/>
    <lineage>
        <taxon>Eukaryota</taxon>
        <taxon>Fungi</taxon>
        <taxon>Dikarya</taxon>
        <taxon>Ascomycota</taxon>
        <taxon>Pezizomycotina</taxon>
        <taxon>Sordariomycetes</taxon>
        <taxon>Sordariomycetidae</taxon>
        <taxon>Diaporthales</taxon>
        <taxon>Schizoparmaceae</taxon>
        <taxon>Coniella</taxon>
    </lineage>
</organism>
<evidence type="ECO:0000313" key="3">
    <source>
        <dbReference type="EMBL" id="PSR80442.1"/>
    </source>
</evidence>
<dbReference type="InterPro" id="IPR022742">
    <property type="entry name" value="Hydrolase_4"/>
</dbReference>
<accession>A0A2T3A098</accession>
<dbReference type="EMBL" id="KZ678530">
    <property type="protein sequence ID" value="PSR80442.1"/>
    <property type="molecule type" value="Genomic_DNA"/>
</dbReference>
<dbReference type="ESTHER" id="9pezi-a0a2t3a098">
    <property type="family name" value="Thiohydrolase"/>
</dbReference>
<protein>
    <submittedName>
        <fullName evidence="3">Alpha/Beta hydrolase protein</fullName>
    </submittedName>
</protein>
<dbReference type="PANTHER" id="PTHR47751:SF2">
    <property type="entry name" value="DLTD N-TERMINAL DOMAIN PROTEIN (AFU_ORTHOLOGUE AFUA_8G00380)-RELATED"/>
    <property type="match status" value="1"/>
</dbReference>
<dbReference type="InterPro" id="IPR051411">
    <property type="entry name" value="Polyketide_trans_af380"/>
</dbReference>
<feature type="domain" description="Serine aminopeptidase S33" evidence="2">
    <location>
        <begin position="29"/>
        <end position="274"/>
    </location>
</feature>
<dbReference type="Pfam" id="PF12146">
    <property type="entry name" value="Hydrolase_4"/>
    <property type="match status" value="1"/>
</dbReference>
<dbReference type="InterPro" id="IPR029058">
    <property type="entry name" value="AB_hydrolase_fold"/>
</dbReference>
<dbReference type="InParanoid" id="A0A2T3A098"/>
<keyword evidence="3" id="KW-0378">Hydrolase</keyword>
<dbReference type="PANTHER" id="PTHR47751">
    <property type="entry name" value="SUPERFAMILY HYDROLASE, PUTATIVE (AFU_ORTHOLOGUE AFUA_2G16580)-RELATED"/>
    <property type="match status" value="1"/>
</dbReference>
<dbReference type="SUPFAM" id="SSF53474">
    <property type="entry name" value="alpha/beta-Hydrolases"/>
    <property type="match status" value="1"/>
</dbReference>
<reference evidence="3 4" key="1">
    <citation type="journal article" date="2018" name="Mycol. Prog.">
        <title>Coniella lustricola, a new species from submerged detritus.</title>
        <authorList>
            <person name="Raudabaugh D.B."/>
            <person name="Iturriaga T."/>
            <person name="Carver A."/>
            <person name="Mondo S."/>
            <person name="Pangilinan J."/>
            <person name="Lipzen A."/>
            <person name="He G."/>
            <person name="Amirebrahimi M."/>
            <person name="Grigoriev I.V."/>
            <person name="Miller A.N."/>
        </authorList>
    </citation>
    <scope>NUCLEOTIDE SEQUENCE [LARGE SCALE GENOMIC DNA]</scope>
    <source>
        <strain evidence="3 4">B22-T-1</strain>
    </source>
</reference>
<dbReference type="AlphaFoldDB" id="A0A2T3A098"/>
<comment type="similarity">
    <text evidence="1">Belongs to the polyketide transferase af380 family.</text>
</comment>
<dbReference type="Proteomes" id="UP000241462">
    <property type="component" value="Unassembled WGS sequence"/>
</dbReference>
<dbReference type="Gene3D" id="3.40.50.1820">
    <property type="entry name" value="alpha/beta hydrolase"/>
    <property type="match status" value="1"/>
</dbReference>
<evidence type="ECO:0000259" key="2">
    <source>
        <dbReference type="Pfam" id="PF12146"/>
    </source>
</evidence>
<dbReference type="OrthoDB" id="2498029at2759"/>
<dbReference type="Gene3D" id="1.10.10.800">
    <property type="match status" value="1"/>
</dbReference>
<evidence type="ECO:0000313" key="4">
    <source>
        <dbReference type="Proteomes" id="UP000241462"/>
    </source>
</evidence>